<evidence type="ECO:0000313" key="3">
    <source>
        <dbReference type="Proteomes" id="UP000253562"/>
    </source>
</evidence>
<gene>
    <name evidence="2" type="ORF">DTL42_16150</name>
</gene>
<dbReference type="AlphaFoldDB" id="A0A368KS90"/>
<protein>
    <submittedName>
        <fullName evidence="2">NACHT domain-containing protein</fullName>
    </submittedName>
</protein>
<dbReference type="PANTHER" id="PTHR46844">
    <property type="entry name" value="SLR5058 PROTEIN"/>
    <property type="match status" value="1"/>
</dbReference>
<dbReference type="RefSeq" id="WP_114369759.1">
    <property type="nucleotide sequence ID" value="NZ_QPEX01000030.1"/>
</dbReference>
<dbReference type="Pfam" id="PF05729">
    <property type="entry name" value="NACHT"/>
    <property type="match status" value="1"/>
</dbReference>
<dbReference type="OrthoDB" id="222662at2"/>
<dbReference type="InterPro" id="IPR027417">
    <property type="entry name" value="P-loop_NTPase"/>
</dbReference>
<evidence type="ECO:0000313" key="2">
    <source>
        <dbReference type="EMBL" id="RCS46488.1"/>
    </source>
</evidence>
<comment type="caution">
    <text evidence="2">The sequence shown here is derived from an EMBL/GenBank/DDBJ whole genome shotgun (WGS) entry which is preliminary data.</text>
</comment>
<sequence length="860" mass="98608">MADLKSIPTWMDMPATVAVSPPVDSLKQSLPFGELSWDNFERLCLRLARREADVESCQLYGVRGDKQEGIDIFARTGTSVKYRVYQCKREEKFGAAKIKKAVAKFSEGTWKDKSDTFVLCTKESLQSQQRCDAFEEQVEVLKRDGITLVSWDSNQLSMELKKPCNHDLVDEFFGREWVRLFCGKDFVEHLTRRLTTQQVATFRSRLGEFYRRVFNTHDPGLPKSELSARAVLAIEQRFVFPDVIDRRSVVANAMDTSPGSDQLLQTDAVSTHYFDNLRDQSRPMRKESSVIRTVAERTAIDRWLATGEKALLLGVPGSGKSTLLRFLTMDLLDSTPRMQHTCRHWGRHLPVWLPFALWTKTIANRPNESSLSDVLRLWLSSFDEDRLWPIVEAAINDDRLLLIVDGLDEWESEETAGIALNKLQVFVEQRNIPVVASSRPGGFRKLGIPTDQWQVADLADFSTDQQRQLAATWFAQSQNTTVDHHSRNTDDNVDRITFETDSFMAELERSFDLRELAKVPLLLLLLIYHRLQRSSLPNGRFKAYESIVTHLIETHPHRRRVAATVHNVDPELSDDDVGRALAFVAYHLQCHDTGGVVDIQDAISVLEKFMRDEHHGFGLSHPDSRRLSRRILDIGEGSIGLLVRRSNHEIAFFHRSFQEYLAAVHLCELSLAEQISVIKEQSGNPQWHETIMSLFHLTRRSQDLKSFVEIIEEQYATATVFEQMEIEAVLAEIAFGSFGCSPGDAQQIAESTFTRIERGDWMPQRERLLRIALEGCRTTVVKERVKQKITQWFPCRLKLRGEVYTAMSDWSYSNEVIQCLWSGIYDDEFFNQRPAAKALCKLADGNQQIGDECWLRKSWP</sequence>
<dbReference type="InterPro" id="IPR007111">
    <property type="entry name" value="NACHT_NTPase"/>
</dbReference>
<name>A0A368KS90_9BACT</name>
<reference evidence="2 3" key="1">
    <citation type="submission" date="2018-07" db="EMBL/GenBank/DDBJ databases">
        <title>Comparative genomes isolates from brazilian mangrove.</title>
        <authorList>
            <person name="De Araujo J.E."/>
            <person name="Taketani R.G."/>
            <person name="Silva M.C.P."/>
            <person name="Lourenco M.V."/>
            <person name="Oliveira V.M."/>
            <person name="Andreote F.D."/>
        </authorList>
    </citation>
    <scope>NUCLEOTIDE SEQUENCE [LARGE SCALE GENOMIC DNA]</scope>
    <source>
        <strain evidence="2 3">HEX PRIS-MGV</strain>
    </source>
</reference>
<dbReference type="Proteomes" id="UP000253562">
    <property type="component" value="Unassembled WGS sequence"/>
</dbReference>
<proteinExistence type="predicted"/>
<evidence type="ECO:0000259" key="1">
    <source>
        <dbReference type="PROSITE" id="PS50837"/>
    </source>
</evidence>
<dbReference type="SUPFAM" id="SSF52540">
    <property type="entry name" value="P-loop containing nucleoside triphosphate hydrolases"/>
    <property type="match status" value="1"/>
</dbReference>
<dbReference type="EMBL" id="QPEX01000030">
    <property type="protein sequence ID" value="RCS46488.1"/>
    <property type="molecule type" value="Genomic_DNA"/>
</dbReference>
<accession>A0A368KS90</accession>
<organism evidence="2 3">
    <name type="scientific">Bremerella cremea</name>
    <dbReference type="NCBI Taxonomy" id="1031537"/>
    <lineage>
        <taxon>Bacteria</taxon>
        <taxon>Pseudomonadati</taxon>
        <taxon>Planctomycetota</taxon>
        <taxon>Planctomycetia</taxon>
        <taxon>Pirellulales</taxon>
        <taxon>Pirellulaceae</taxon>
        <taxon>Bremerella</taxon>
    </lineage>
</organism>
<dbReference type="Gene3D" id="3.40.50.300">
    <property type="entry name" value="P-loop containing nucleotide triphosphate hydrolases"/>
    <property type="match status" value="1"/>
</dbReference>
<feature type="domain" description="NACHT" evidence="1">
    <location>
        <begin position="308"/>
        <end position="409"/>
    </location>
</feature>
<dbReference type="PANTHER" id="PTHR46844:SF1">
    <property type="entry name" value="SLR5058 PROTEIN"/>
    <property type="match status" value="1"/>
</dbReference>
<dbReference type="PROSITE" id="PS50837">
    <property type="entry name" value="NACHT"/>
    <property type="match status" value="1"/>
</dbReference>